<reference evidence="2" key="1">
    <citation type="submission" date="2015-07" db="EMBL/GenBank/DDBJ databases">
        <authorList>
            <person name="Ju K.-S."/>
            <person name="Doroghazi J.R."/>
            <person name="Metcalf W.W."/>
        </authorList>
    </citation>
    <scope>NUCLEOTIDE SEQUENCE [LARGE SCALE GENOMIC DNA]</scope>
    <source>
        <strain evidence="2">NRRL ISP-5002</strain>
    </source>
</reference>
<sequence length="176" mass="18300">MSADISPVIASTAHWLLRSYPVTGGALDTALAQAQAQQAATVAAWLRYPTAADAALVALVGPGGSARLDWLTGADASGPDAAGEPWRSWVDEVVASWAACLLTTPTLADRAVTALAGCEHASGVPIDFRRLTRPDEGDRRAASLLRHPDLLGPVADLHRATLVQLLQGEQSDADCA</sequence>
<keyword evidence="2" id="KW-1185">Reference proteome</keyword>
<dbReference type="RefSeq" id="WP_053926690.1">
    <property type="nucleotide sequence ID" value="NZ_LGKG01000163.1"/>
</dbReference>
<gene>
    <name evidence="1" type="ORF">ADL29_30050</name>
</gene>
<dbReference type="Proteomes" id="UP000037982">
    <property type="component" value="Unassembled WGS sequence"/>
</dbReference>
<dbReference type="EMBL" id="LGKG01000163">
    <property type="protein sequence ID" value="KPC60247.1"/>
    <property type="molecule type" value="Genomic_DNA"/>
</dbReference>
<protein>
    <submittedName>
        <fullName evidence="1">Uncharacterized protein</fullName>
    </submittedName>
</protein>
<organism evidence="1 2">
    <name type="scientific">Streptomyces chattanoogensis</name>
    <dbReference type="NCBI Taxonomy" id="66876"/>
    <lineage>
        <taxon>Bacteria</taxon>
        <taxon>Bacillati</taxon>
        <taxon>Actinomycetota</taxon>
        <taxon>Actinomycetes</taxon>
        <taxon>Kitasatosporales</taxon>
        <taxon>Streptomycetaceae</taxon>
        <taxon>Streptomyces</taxon>
    </lineage>
</organism>
<dbReference type="AlphaFoldDB" id="A0A0N1JWI9"/>
<accession>A0A0N1JWI9</accession>
<proteinExistence type="predicted"/>
<evidence type="ECO:0000313" key="2">
    <source>
        <dbReference type="Proteomes" id="UP000037982"/>
    </source>
</evidence>
<comment type="caution">
    <text evidence="1">The sequence shown here is derived from an EMBL/GenBank/DDBJ whole genome shotgun (WGS) entry which is preliminary data.</text>
</comment>
<evidence type="ECO:0000313" key="1">
    <source>
        <dbReference type="EMBL" id="KPC60247.1"/>
    </source>
</evidence>
<name>A0A0N1JWI9_9ACTN</name>
<dbReference type="PATRIC" id="fig|66876.3.peg.6603"/>